<name>A0A9W8EDN4_9FUNG</name>
<dbReference type="OrthoDB" id="10420747at2759"/>
<comment type="caution">
    <text evidence="2">The sequence shown here is derived from an EMBL/GenBank/DDBJ whole genome shotgun (WGS) entry which is preliminary data.</text>
</comment>
<dbReference type="EMBL" id="JANBQB010000227">
    <property type="protein sequence ID" value="KAJ1979275.1"/>
    <property type="molecule type" value="Genomic_DNA"/>
</dbReference>
<dbReference type="AlphaFoldDB" id="A0A9W8EDN4"/>
<feature type="region of interest" description="Disordered" evidence="1">
    <location>
        <begin position="157"/>
        <end position="187"/>
    </location>
</feature>
<evidence type="ECO:0000313" key="3">
    <source>
        <dbReference type="Proteomes" id="UP001151582"/>
    </source>
</evidence>
<gene>
    <name evidence="2" type="ORF">H4R34_002891</name>
</gene>
<dbReference type="Proteomes" id="UP001151582">
    <property type="component" value="Unassembled WGS sequence"/>
</dbReference>
<feature type="compositionally biased region" description="Pro residues" evidence="1">
    <location>
        <begin position="213"/>
        <end position="224"/>
    </location>
</feature>
<feature type="region of interest" description="Disordered" evidence="1">
    <location>
        <begin position="203"/>
        <end position="224"/>
    </location>
</feature>
<organism evidence="2 3">
    <name type="scientific">Dimargaris verticillata</name>
    <dbReference type="NCBI Taxonomy" id="2761393"/>
    <lineage>
        <taxon>Eukaryota</taxon>
        <taxon>Fungi</taxon>
        <taxon>Fungi incertae sedis</taxon>
        <taxon>Zoopagomycota</taxon>
        <taxon>Kickxellomycotina</taxon>
        <taxon>Dimargaritomycetes</taxon>
        <taxon>Dimargaritales</taxon>
        <taxon>Dimargaritaceae</taxon>
        <taxon>Dimargaris</taxon>
    </lineage>
</organism>
<keyword evidence="3" id="KW-1185">Reference proteome</keyword>
<accession>A0A9W8EDN4</accession>
<proteinExistence type="predicted"/>
<evidence type="ECO:0000256" key="1">
    <source>
        <dbReference type="SAM" id="MobiDB-lite"/>
    </source>
</evidence>
<sequence length="224" mass="24153">MARKTRASQRSKGQGKPLGSPGPKQQPPSRRPRRSISQVSLPSSYDSSYFSDSSSESESNSPLTRSFIERYQSSLAEVSADSTLRSHAHSDILCQTLTDMANLQRDLACAQPVDLLPDTSTAHSSGQSLRHQTLTINHHGPRKAGAMAVVGSTFDPCPYGSTPRSPSTLPSTPDSRPHAKATNKRTPKFLVRVGRFVRNPLGFSKAFNKDPLPSGPVCPPATTT</sequence>
<feature type="compositionally biased region" description="Basic residues" evidence="1">
    <location>
        <begin position="178"/>
        <end position="187"/>
    </location>
</feature>
<protein>
    <submittedName>
        <fullName evidence="2">Uncharacterized protein</fullName>
    </submittedName>
</protein>
<feature type="compositionally biased region" description="Low complexity" evidence="1">
    <location>
        <begin position="11"/>
        <end position="23"/>
    </location>
</feature>
<feature type="compositionally biased region" description="Low complexity" evidence="1">
    <location>
        <begin position="40"/>
        <end position="63"/>
    </location>
</feature>
<feature type="compositionally biased region" description="Low complexity" evidence="1">
    <location>
        <begin position="161"/>
        <end position="174"/>
    </location>
</feature>
<evidence type="ECO:0000313" key="2">
    <source>
        <dbReference type="EMBL" id="KAJ1979275.1"/>
    </source>
</evidence>
<reference evidence="2" key="1">
    <citation type="submission" date="2022-07" db="EMBL/GenBank/DDBJ databases">
        <title>Phylogenomic reconstructions and comparative analyses of Kickxellomycotina fungi.</title>
        <authorList>
            <person name="Reynolds N.K."/>
            <person name="Stajich J.E."/>
            <person name="Barry K."/>
            <person name="Grigoriev I.V."/>
            <person name="Crous P."/>
            <person name="Smith M.E."/>
        </authorList>
    </citation>
    <scope>NUCLEOTIDE SEQUENCE</scope>
    <source>
        <strain evidence="2">RSA 567</strain>
    </source>
</reference>
<feature type="region of interest" description="Disordered" evidence="1">
    <location>
        <begin position="1"/>
        <end position="63"/>
    </location>
</feature>